<evidence type="ECO:0000256" key="3">
    <source>
        <dbReference type="ARBA" id="ARBA00023015"/>
    </source>
</evidence>
<keyword evidence="5" id="KW-0804">Transcription</keyword>
<dbReference type="InterPro" id="IPR036388">
    <property type="entry name" value="WH-like_DNA-bd_sf"/>
</dbReference>
<dbReference type="SMART" id="SM00862">
    <property type="entry name" value="Trans_reg_C"/>
    <property type="match status" value="1"/>
</dbReference>
<dbReference type="STRING" id="1121387.GCA_000429885_00628"/>
<feature type="domain" description="OmpR/PhoB-type" evidence="9">
    <location>
        <begin position="166"/>
        <end position="262"/>
    </location>
</feature>
<dbReference type="InterPro" id="IPR001789">
    <property type="entry name" value="Sig_transdc_resp-reg_receiver"/>
</dbReference>
<dbReference type="CDD" id="cd17574">
    <property type="entry name" value="REC_OmpR"/>
    <property type="match status" value="1"/>
</dbReference>
<reference evidence="10 11" key="1">
    <citation type="submission" date="2017-06" db="EMBL/GenBank/DDBJ databases">
        <authorList>
            <consortium name="Pathogen Informatics"/>
        </authorList>
    </citation>
    <scope>NUCLEOTIDE SEQUENCE [LARGE SCALE GENOMIC DNA]</scope>
    <source>
        <strain evidence="10 11">NCTC13039</strain>
    </source>
</reference>
<dbReference type="PANTHER" id="PTHR48111">
    <property type="entry name" value="REGULATOR OF RPOS"/>
    <property type="match status" value="1"/>
</dbReference>
<dbReference type="Pfam" id="PF00072">
    <property type="entry name" value="Response_reg"/>
    <property type="match status" value="1"/>
</dbReference>
<dbReference type="GO" id="GO:0000156">
    <property type="term" value="F:phosphorelay response regulator activity"/>
    <property type="evidence" value="ECO:0007669"/>
    <property type="project" value="TreeGrafter"/>
</dbReference>
<dbReference type="InterPro" id="IPR039420">
    <property type="entry name" value="WalR-like"/>
</dbReference>
<keyword evidence="1 6" id="KW-0597">Phosphoprotein</keyword>
<dbReference type="SMART" id="SM00448">
    <property type="entry name" value="REC"/>
    <property type="match status" value="1"/>
</dbReference>
<organism evidence="10 11">
    <name type="scientific">Dermatophilus congolensis</name>
    <dbReference type="NCBI Taxonomy" id="1863"/>
    <lineage>
        <taxon>Bacteria</taxon>
        <taxon>Bacillati</taxon>
        <taxon>Actinomycetota</taxon>
        <taxon>Actinomycetes</taxon>
        <taxon>Micrococcales</taxon>
        <taxon>Dermatophilaceae</taxon>
        <taxon>Dermatophilus</taxon>
    </lineage>
</organism>
<feature type="DNA-binding region" description="OmpR/PhoB-type" evidence="7">
    <location>
        <begin position="166"/>
        <end position="262"/>
    </location>
</feature>
<protein>
    <submittedName>
        <fullName evidence="10">Transcriptional regulatory protein CseB</fullName>
    </submittedName>
</protein>
<dbReference type="GO" id="GO:0032993">
    <property type="term" value="C:protein-DNA complex"/>
    <property type="evidence" value="ECO:0007669"/>
    <property type="project" value="TreeGrafter"/>
</dbReference>
<evidence type="ECO:0000256" key="1">
    <source>
        <dbReference type="ARBA" id="ARBA00022553"/>
    </source>
</evidence>
<accession>A0A239VTD8</accession>
<name>A0A239VTD8_9MICO</name>
<evidence type="ECO:0000313" key="10">
    <source>
        <dbReference type="EMBL" id="SNV25517.1"/>
    </source>
</evidence>
<evidence type="ECO:0000256" key="5">
    <source>
        <dbReference type="ARBA" id="ARBA00023163"/>
    </source>
</evidence>
<dbReference type="Pfam" id="PF00486">
    <property type="entry name" value="Trans_reg_C"/>
    <property type="match status" value="1"/>
</dbReference>
<dbReference type="PANTHER" id="PTHR48111:SF21">
    <property type="entry name" value="DNA-BINDING DUAL MASTER TRANSCRIPTIONAL REGULATOR RPAA"/>
    <property type="match status" value="1"/>
</dbReference>
<dbReference type="GO" id="GO:0006355">
    <property type="term" value="P:regulation of DNA-templated transcription"/>
    <property type="evidence" value="ECO:0007669"/>
    <property type="project" value="InterPro"/>
</dbReference>
<dbReference type="PROSITE" id="PS51755">
    <property type="entry name" value="OMPR_PHOB"/>
    <property type="match status" value="1"/>
</dbReference>
<dbReference type="CDD" id="cd00383">
    <property type="entry name" value="trans_reg_C"/>
    <property type="match status" value="1"/>
</dbReference>
<evidence type="ECO:0000259" key="9">
    <source>
        <dbReference type="PROSITE" id="PS51755"/>
    </source>
</evidence>
<dbReference type="InterPro" id="IPR011006">
    <property type="entry name" value="CheY-like_superfamily"/>
</dbReference>
<evidence type="ECO:0000256" key="6">
    <source>
        <dbReference type="PROSITE-ProRule" id="PRU00169"/>
    </source>
</evidence>
<dbReference type="Gene3D" id="3.40.50.2300">
    <property type="match status" value="1"/>
</dbReference>
<evidence type="ECO:0000256" key="2">
    <source>
        <dbReference type="ARBA" id="ARBA00023012"/>
    </source>
</evidence>
<sequence>MRWGAWVSTLVCMDAEVKSGDEGGLRVLVVEDDDDLRMTTSLVLRKQGFVVEAAADGVDALELLARLDREGLSPQVAVVDIAMPRMDGITLTRRLRERAAPLGVIMLTARELPYDQLAGFEAGADDYVIKPFDGAILAARIVAVSRRSMAAGAQAGAGAGSRLPAPNVQAVGDLRVDRDGMTVFRHSDGAEITLSGTEFRLLATFLDRPGRVLTKSQLLDLVWDIGDWGDDHVVEVSIGRLRSKIGPGIIHTVRGLGYKLVVE</sequence>
<proteinExistence type="predicted"/>
<dbReference type="GO" id="GO:0005829">
    <property type="term" value="C:cytosol"/>
    <property type="evidence" value="ECO:0007669"/>
    <property type="project" value="TreeGrafter"/>
</dbReference>
<gene>
    <name evidence="10" type="primary">cseB</name>
    <name evidence="10" type="ORF">SAMEA4475696_02263</name>
</gene>
<dbReference type="AlphaFoldDB" id="A0A239VTD8"/>
<dbReference type="SUPFAM" id="SSF46894">
    <property type="entry name" value="C-terminal effector domain of the bipartite response regulators"/>
    <property type="match status" value="1"/>
</dbReference>
<dbReference type="Proteomes" id="UP000242637">
    <property type="component" value="Chromosome 1"/>
</dbReference>
<dbReference type="InterPro" id="IPR001867">
    <property type="entry name" value="OmpR/PhoB-type_DNA-bd"/>
</dbReference>
<dbReference type="InterPro" id="IPR016032">
    <property type="entry name" value="Sig_transdc_resp-reg_C-effctor"/>
</dbReference>
<evidence type="ECO:0000256" key="7">
    <source>
        <dbReference type="PROSITE-ProRule" id="PRU01091"/>
    </source>
</evidence>
<evidence type="ECO:0000259" key="8">
    <source>
        <dbReference type="PROSITE" id="PS50110"/>
    </source>
</evidence>
<keyword evidence="4 7" id="KW-0238">DNA-binding</keyword>
<dbReference type="KEGG" id="dco:SAMEA4475696_2263"/>
<feature type="modified residue" description="4-aspartylphosphate" evidence="6">
    <location>
        <position position="80"/>
    </location>
</feature>
<dbReference type="PROSITE" id="PS50110">
    <property type="entry name" value="RESPONSE_REGULATORY"/>
    <property type="match status" value="1"/>
</dbReference>
<dbReference type="Gene3D" id="1.10.10.10">
    <property type="entry name" value="Winged helix-like DNA-binding domain superfamily/Winged helix DNA-binding domain"/>
    <property type="match status" value="1"/>
</dbReference>
<evidence type="ECO:0000313" key="11">
    <source>
        <dbReference type="Proteomes" id="UP000242637"/>
    </source>
</evidence>
<evidence type="ECO:0000256" key="4">
    <source>
        <dbReference type="ARBA" id="ARBA00023125"/>
    </source>
</evidence>
<keyword evidence="2" id="KW-0902">Two-component regulatory system</keyword>
<dbReference type="EMBL" id="LT906453">
    <property type="protein sequence ID" value="SNV25517.1"/>
    <property type="molecule type" value="Genomic_DNA"/>
</dbReference>
<dbReference type="GO" id="GO:0000976">
    <property type="term" value="F:transcription cis-regulatory region binding"/>
    <property type="evidence" value="ECO:0007669"/>
    <property type="project" value="TreeGrafter"/>
</dbReference>
<feature type="domain" description="Response regulatory" evidence="8">
    <location>
        <begin position="26"/>
        <end position="145"/>
    </location>
</feature>
<keyword evidence="3" id="KW-0805">Transcription regulation</keyword>
<dbReference type="SUPFAM" id="SSF52172">
    <property type="entry name" value="CheY-like"/>
    <property type="match status" value="1"/>
</dbReference>
<keyword evidence="11" id="KW-1185">Reference proteome</keyword>